<reference evidence="3" key="1">
    <citation type="submission" date="2017-09" db="EMBL/GenBank/DDBJ databases">
        <title>Depth-based differentiation of microbial function through sediment-hosted aquifers and enrichment of novel symbionts in the deep terrestrial subsurface.</title>
        <authorList>
            <person name="Probst A.J."/>
            <person name="Ladd B."/>
            <person name="Jarett J.K."/>
            <person name="Geller-Mcgrath D.E."/>
            <person name="Sieber C.M.K."/>
            <person name="Emerson J.B."/>
            <person name="Anantharaman K."/>
            <person name="Thomas B.C."/>
            <person name="Malmstrom R."/>
            <person name="Stieglmeier M."/>
            <person name="Klingl A."/>
            <person name="Woyke T."/>
            <person name="Ryan C.M."/>
            <person name="Banfield J.F."/>
        </authorList>
    </citation>
    <scope>NUCLEOTIDE SEQUENCE [LARGE SCALE GENOMIC DNA]</scope>
</reference>
<dbReference type="AlphaFoldDB" id="A0A2H0UDI2"/>
<name>A0A2H0UDI2_9BACT</name>
<keyword evidence="1" id="KW-0472">Membrane</keyword>
<proteinExistence type="predicted"/>
<evidence type="ECO:0000313" key="2">
    <source>
        <dbReference type="EMBL" id="PIR84410.1"/>
    </source>
</evidence>
<gene>
    <name evidence="2" type="ORF">COU16_02405</name>
</gene>
<feature type="transmembrane region" description="Helical" evidence="1">
    <location>
        <begin position="33"/>
        <end position="56"/>
    </location>
</feature>
<keyword evidence="1" id="KW-1133">Transmembrane helix</keyword>
<accession>A0A2H0UDI2</accession>
<comment type="caution">
    <text evidence="2">The sequence shown here is derived from an EMBL/GenBank/DDBJ whole genome shotgun (WGS) entry which is preliminary data.</text>
</comment>
<feature type="transmembrane region" description="Helical" evidence="1">
    <location>
        <begin position="76"/>
        <end position="97"/>
    </location>
</feature>
<sequence length="104" mass="11268">MKYFLSLLIVMTPMLTSAAVATPKSFGSLVDLFLSIINLLITFIFALTFIVLVWAIIRTWVIGGAEEAQVEKGKKIITTGVLVLVVMVGIWGIIALLRGGIFGI</sequence>
<protein>
    <submittedName>
        <fullName evidence="2">Uncharacterized protein</fullName>
    </submittedName>
</protein>
<evidence type="ECO:0000256" key="1">
    <source>
        <dbReference type="SAM" id="Phobius"/>
    </source>
</evidence>
<organism evidence="2 3">
    <name type="scientific">Candidatus Kaiserbacteria bacterium CG10_big_fil_rev_8_21_14_0_10_47_16</name>
    <dbReference type="NCBI Taxonomy" id="1974608"/>
    <lineage>
        <taxon>Bacteria</taxon>
        <taxon>Candidatus Kaiseribacteriota</taxon>
    </lineage>
</organism>
<keyword evidence="1" id="KW-0812">Transmembrane</keyword>
<evidence type="ECO:0000313" key="3">
    <source>
        <dbReference type="Proteomes" id="UP000229344"/>
    </source>
</evidence>
<dbReference type="EMBL" id="PFBI01000006">
    <property type="protein sequence ID" value="PIR84410.1"/>
    <property type="molecule type" value="Genomic_DNA"/>
</dbReference>
<dbReference type="Proteomes" id="UP000229344">
    <property type="component" value="Unassembled WGS sequence"/>
</dbReference>